<dbReference type="EMBL" id="VTPC01003905">
    <property type="protein sequence ID" value="KAF2897847.1"/>
    <property type="molecule type" value="Genomic_DNA"/>
</dbReference>
<evidence type="ECO:0000313" key="1">
    <source>
        <dbReference type="EMBL" id="KAF2897847.1"/>
    </source>
</evidence>
<protein>
    <submittedName>
        <fullName evidence="1">Uncharacterized protein</fullName>
    </submittedName>
</protein>
<proteinExistence type="predicted"/>
<keyword evidence="2" id="KW-1185">Reference proteome</keyword>
<dbReference type="AlphaFoldDB" id="A0A8K0D7T2"/>
<gene>
    <name evidence="1" type="ORF">ILUMI_08331</name>
</gene>
<accession>A0A8K0D7T2</accession>
<sequence length="105" mass="12368">MISYCKNLNMECTCAECFDVFTKECYYSHCYILNQHSVQGSKIQSIKQKSFFKTISAFMYLNDVKLEQSKVMPLLMLLKRSFCLISRYIQGTHPITMMTIFTLKF</sequence>
<name>A0A8K0D7T2_IGNLU</name>
<organism evidence="1 2">
    <name type="scientific">Ignelater luminosus</name>
    <name type="common">Cucubano</name>
    <name type="synonym">Pyrophorus luminosus</name>
    <dbReference type="NCBI Taxonomy" id="2038154"/>
    <lineage>
        <taxon>Eukaryota</taxon>
        <taxon>Metazoa</taxon>
        <taxon>Ecdysozoa</taxon>
        <taxon>Arthropoda</taxon>
        <taxon>Hexapoda</taxon>
        <taxon>Insecta</taxon>
        <taxon>Pterygota</taxon>
        <taxon>Neoptera</taxon>
        <taxon>Endopterygota</taxon>
        <taxon>Coleoptera</taxon>
        <taxon>Polyphaga</taxon>
        <taxon>Elateriformia</taxon>
        <taxon>Elateroidea</taxon>
        <taxon>Elateridae</taxon>
        <taxon>Agrypninae</taxon>
        <taxon>Pyrophorini</taxon>
        <taxon>Ignelater</taxon>
    </lineage>
</organism>
<reference evidence="1" key="1">
    <citation type="submission" date="2019-08" db="EMBL/GenBank/DDBJ databases">
        <title>The genome of the North American firefly Photinus pyralis.</title>
        <authorList>
            <consortium name="Photinus pyralis genome working group"/>
            <person name="Fallon T.R."/>
            <person name="Sander Lower S.E."/>
            <person name="Weng J.-K."/>
        </authorList>
    </citation>
    <scope>NUCLEOTIDE SEQUENCE</scope>
    <source>
        <strain evidence="1">TRF0915ILg1</strain>
        <tissue evidence="1">Whole body</tissue>
    </source>
</reference>
<dbReference type="Proteomes" id="UP000801492">
    <property type="component" value="Unassembled WGS sequence"/>
</dbReference>
<evidence type="ECO:0000313" key="2">
    <source>
        <dbReference type="Proteomes" id="UP000801492"/>
    </source>
</evidence>
<comment type="caution">
    <text evidence="1">The sequence shown here is derived from an EMBL/GenBank/DDBJ whole genome shotgun (WGS) entry which is preliminary data.</text>
</comment>